<dbReference type="InterPro" id="IPR013780">
    <property type="entry name" value="Glyco_hydro_b"/>
</dbReference>
<dbReference type="GO" id="GO:0004558">
    <property type="term" value="F:alpha-1,4-glucosidase activity"/>
    <property type="evidence" value="ECO:0007669"/>
    <property type="project" value="UniProtKB-EC"/>
</dbReference>
<dbReference type="SUPFAM" id="SSF51011">
    <property type="entry name" value="Glycosyl hydrolase domain"/>
    <property type="match status" value="1"/>
</dbReference>
<evidence type="ECO:0000313" key="6">
    <source>
        <dbReference type="EMBL" id="NYE70584.1"/>
    </source>
</evidence>
<gene>
    <name evidence="6" type="ORF">BKA15_001913</name>
</gene>
<dbReference type="InterPro" id="IPR045857">
    <property type="entry name" value="O16G_dom_2"/>
</dbReference>
<evidence type="ECO:0000256" key="4">
    <source>
        <dbReference type="SAM" id="MobiDB-lite"/>
    </source>
</evidence>
<dbReference type="Pfam" id="PF11941">
    <property type="entry name" value="DUF3459"/>
    <property type="match status" value="1"/>
</dbReference>
<dbReference type="SUPFAM" id="SSF51445">
    <property type="entry name" value="(Trans)glycosidases"/>
    <property type="match status" value="1"/>
</dbReference>
<dbReference type="EC" id="3.2.1.20" evidence="6"/>
<dbReference type="EMBL" id="JACCBU010000001">
    <property type="protein sequence ID" value="NYE70584.1"/>
    <property type="molecule type" value="Genomic_DNA"/>
</dbReference>
<evidence type="ECO:0000259" key="5">
    <source>
        <dbReference type="SMART" id="SM00642"/>
    </source>
</evidence>
<name>A0A7Y9I5D3_9ACTN</name>
<dbReference type="Gene3D" id="3.90.400.10">
    <property type="entry name" value="Oligo-1,6-glucosidase, Domain 2"/>
    <property type="match status" value="1"/>
</dbReference>
<dbReference type="SMART" id="SM00642">
    <property type="entry name" value="Aamy"/>
    <property type="match status" value="1"/>
</dbReference>
<keyword evidence="2 6" id="KW-0378">Hydrolase</keyword>
<dbReference type="PANTHER" id="PTHR10357:SF179">
    <property type="entry name" value="NEUTRAL AND BASIC AMINO ACID TRANSPORT PROTEIN RBAT"/>
    <property type="match status" value="1"/>
</dbReference>
<feature type="region of interest" description="Disordered" evidence="4">
    <location>
        <begin position="519"/>
        <end position="539"/>
    </location>
</feature>
<accession>A0A7Y9I5D3</accession>
<evidence type="ECO:0000256" key="3">
    <source>
        <dbReference type="ARBA" id="ARBA00023295"/>
    </source>
</evidence>
<dbReference type="AlphaFoldDB" id="A0A7Y9I5D3"/>
<dbReference type="InterPro" id="IPR006047">
    <property type="entry name" value="GH13_cat_dom"/>
</dbReference>
<feature type="domain" description="Glycosyl hydrolase family 13 catalytic" evidence="5">
    <location>
        <begin position="15"/>
        <end position="401"/>
    </location>
</feature>
<sequence>MPDERPWWQTAVFYQLYPRSFADSDGDGVGDLAGAIGRLPYLRRLGVDAVWVCPFYPSPQRDFGYDVTDHRGVDPVFGTVADAERLIRTAHDLGLRVVIDFIPNHTSDEHPWFVESRDHADGPKRDWYYWRDGSAGRPPTNWLSLFGGSAWTWDAGTRQYYLHSYLEEQPDLNWRNPAVRAAMDDVLRCWLDRGVDGFRIDAFRQLLKDPHWRDNPVNPDWPADGDPYHRLVPLRSTDQDDIVMIIDELRGLLRDHPRPPGGCHPGDRVLLAEAYLPIPKLVRYHGTDGDGLQLPSNMNLLTCPWQPRAVAALIEEYEELLPPGGWPNWLLGNHDRSRVATRLGHDQQRIAALLLLTLRGTPILYYGEELGLPDVDVPEAQVRDPVALRTGRAWLGRDPARMPMPWTRAARAGFCAEDIEPWLPLRPDAAELSVESQQDDPASTLTLYRRILALRRGVPALSAGSYSTLRADDRLLSFRRGHEAGDAVVALNFSDQPVRYDLPADRSWRLELASQHGGTSRLLRPHEGHLLLSGQNGKA</sequence>
<dbReference type="Gene3D" id="3.20.20.80">
    <property type="entry name" value="Glycosidases"/>
    <property type="match status" value="1"/>
</dbReference>
<keyword evidence="3 6" id="KW-0326">Glycosidase</keyword>
<evidence type="ECO:0000256" key="2">
    <source>
        <dbReference type="ARBA" id="ARBA00022801"/>
    </source>
</evidence>
<comment type="similarity">
    <text evidence="1">Belongs to the glycosyl hydrolase 13 family.</text>
</comment>
<keyword evidence="7" id="KW-1185">Reference proteome</keyword>
<dbReference type="Proteomes" id="UP000569914">
    <property type="component" value="Unassembled WGS sequence"/>
</dbReference>
<reference evidence="6 7" key="1">
    <citation type="submission" date="2020-07" db="EMBL/GenBank/DDBJ databases">
        <title>Sequencing the genomes of 1000 actinobacteria strains.</title>
        <authorList>
            <person name="Klenk H.-P."/>
        </authorList>
    </citation>
    <scope>NUCLEOTIDE SEQUENCE [LARGE SCALE GENOMIC DNA]</scope>
    <source>
        <strain evidence="6 7">DSM 22083</strain>
    </source>
</reference>
<dbReference type="GO" id="GO:0009313">
    <property type="term" value="P:oligosaccharide catabolic process"/>
    <property type="evidence" value="ECO:0007669"/>
    <property type="project" value="TreeGrafter"/>
</dbReference>
<protein>
    <submittedName>
        <fullName evidence="6">Alpha-glucosidase</fullName>
        <ecNumber evidence="6">3.2.1.20</ecNumber>
    </submittedName>
</protein>
<dbReference type="GO" id="GO:0004556">
    <property type="term" value="F:alpha-amylase activity"/>
    <property type="evidence" value="ECO:0007669"/>
    <property type="project" value="TreeGrafter"/>
</dbReference>
<organism evidence="6 7">
    <name type="scientific">Microlunatus parietis</name>
    <dbReference type="NCBI Taxonomy" id="682979"/>
    <lineage>
        <taxon>Bacteria</taxon>
        <taxon>Bacillati</taxon>
        <taxon>Actinomycetota</taxon>
        <taxon>Actinomycetes</taxon>
        <taxon>Propionibacteriales</taxon>
        <taxon>Propionibacteriaceae</taxon>
        <taxon>Microlunatus</taxon>
    </lineage>
</organism>
<dbReference type="Pfam" id="PF00128">
    <property type="entry name" value="Alpha-amylase"/>
    <property type="match status" value="1"/>
</dbReference>
<comment type="caution">
    <text evidence="6">The sequence shown here is derived from an EMBL/GenBank/DDBJ whole genome shotgun (WGS) entry which is preliminary data.</text>
</comment>
<proteinExistence type="inferred from homology"/>
<dbReference type="FunFam" id="3.90.400.10:FF:000002">
    <property type="entry name" value="Sucrose isomerase"/>
    <property type="match status" value="1"/>
</dbReference>
<dbReference type="InterPro" id="IPR022567">
    <property type="entry name" value="DUF3459"/>
</dbReference>
<dbReference type="InterPro" id="IPR017853">
    <property type="entry name" value="GH"/>
</dbReference>
<dbReference type="PANTHER" id="PTHR10357">
    <property type="entry name" value="ALPHA-AMYLASE FAMILY MEMBER"/>
    <property type="match status" value="1"/>
</dbReference>
<dbReference type="RefSeq" id="WP_179750171.1">
    <property type="nucleotide sequence ID" value="NZ_JACCBU010000001.1"/>
</dbReference>
<evidence type="ECO:0000313" key="7">
    <source>
        <dbReference type="Proteomes" id="UP000569914"/>
    </source>
</evidence>
<dbReference type="Gene3D" id="2.60.40.1180">
    <property type="entry name" value="Golgi alpha-mannosidase II"/>
    <property type="match status" value="1"/>
</dbReference>
<evidence type="ECO:0000256" key="1">
    <source>
        <dbReference type="ARBA" id="ARBA00008061"/>
    </source>
</evidence>